<dbReference type="PANTHER" id="PTHR46333">
    <property type="entry name" value="CYTOKINESIS PROTEIN 3"/>
    <property type="match status" value="1"/>
</dbReference>
<organism evidence="3">
    <name type="scientific">uncultured Cytophagales bacterium</name>
    <dbReference type="NCBI Taxonomy" id="158755"/>
    <lineage>
        <taxon>Bacteria</taxon>
        <taxon>Pseudomonadati</taxon>
        <taxon>Bacteroidota</taxon>
        <taxon>Sphingobacteriia</taxon>
        <taxon>Sphingobacteriales</taxon>
        <taxon>environmental samples</taxon>
    </lineage>
</organism>
<keyword evidence="1" id="KW-0732">Signal</keyword>
<feature type="chain" id="PRO_5026682856" description="Transglutaminase-like domain-containing protein" evidence="1">
    <location>
        <begin position="24"/>
        <end position="346"/>
    </location>
</feature>
<dbReference type="AlphaFoldDB" id="A0A6J4IR72"/>
<evidence type="ECO:0000259" key="2">
    <source>
        <dbReference type="SMART" id="SM00460"/>
    </source>
</evidence>
<evidence type="ECO:0000313" key="3">
    <source>
        <dbReference type="EMBL" id="CAA9256739.1"/>
    </source>
</evidence>
<dbReference type="GO" id="GO:0005737">
    <property type="term" value="C:cytoplasm"/>
    <property type="evidence" value="ECO:0007669"/>
    <property type="project" value="TreeGrafter"/>
</dbReference>
<dbReference type="InterPro" id="IPR052557">
    <property type="entry name" value="CAP/Cytokinesis_protein"/>
</dbReference>
<dbReference type="Gene3D" id="3.10.620.30">
    <property type="match status" value="1"/>
</dbReference>
<feature type="domain" description="Transglutaminase-like" evidence="2">
    <location>
        <begin position="98"/>
        <end position="165"/>
    </location>
</feature>
<accession>A0A6J4IR72</accession>
<dbReference type="PANTHER" id="PTHR46333:SF2">
    <property type="entry name" value="CYTOKINESIS PROTEIN 3"/>
    <property type="match status" value="1"/>
</dbReference>
<gene>
    <name evidence="3" type="ORF">AVDCRST_MAG56-2247</name>
</gene>
<dbReference type="Pfam" id="PF01841">
    <property type="entry name" value="Transglut_core"/>
    <property type="match status" value="1"/>
</dbReference>
<feature type="signal peptide" evidence="1">
    <location>
        <begin position="1"/>
        <end position="23"/>
    </location>
</feature>
<dbReference type="InterPro" id="IPR038765">
    <property type="entry name" value="Papain-like_cys_pep_sf"/>
</dbReference>
<reference evidence="3" key="1">
    <citation type="submission" date="2020-02" db="EMBL/GenBank/DDBJ databases">
        <authorList>
            <person name="Meier V. D."/>
        </authorList>
    </citation>
    <scope>NUCLEOTIDE SEQUENCE</scope>
    <source>
        <strain evidence="3">AVDCRST_MAG56</strain>
    </source>
</reference>
<name>A0A6J4IR72_9SPHI</name>
<dbReference type="SMART" id="SM00460">
    <property type="entry name" value="TGc"/>
    <property type="match status" value="1"/>
</dbReference>
<dbReference type="InterPro" id="IPR002931">
    <property type="entry name" value="Transglutaminase-like"/>
</dbReference>
<sequence length="346" mass="39016">MHFLRLSLLLAVTALVTPGFCQAPASLPANLASLDGHALRTPAADAKSLERLTAYLTKPYGSEPEKVRSMYAWIVNNIRYDHRLAAHPKRKKVSPKTILKTRRAVCAGYADLFVAMCRLAGIESEVVTGYSRHYNFNQKQPFTRADHAWNAVQLDGQWYLLDATWESKRYGETGSRIESDYFLTDPGVFVTDHLPEDPAWQLLPCPISLRDFTRDVPAIRGTLSRRDTCFSYPDSIAALRRMLPPERELKTARTAHQFNPANHVSIGLALNNYGTYVAKPGAGSPKTGVGFKINKQQEALGYYAEALRHLRKTDRKDFVHTCRKNSRAARATIKRLKKYRRKAPNA</sequence>
<proteinExistence type="predicted"/>
<dbReference type="EMBL" id="CADCTQ010000202">
    <property type="protein sequence ID" value="CAA9256739.1"/>
    <property type="molecule type" value="Genomic_DNA"/>
</dbReference>
<evidence type="ECO:0000256" key="1">
    <source>
        <dbReference type="SAM" id="SignalP"/>
    </source>
</evidence>
<dbReference type="SUPFAM" id="SSF54001">
    <property type="entry name" value="Cysteine proteinases"/>
    <property type="match status" value="1"/>
</dbReference>
<protein>
    <recommendedName>
        <fullName evidence="2">Transglutaminase-like domain-containing protein</fullName>
    </recommendedName>
</protein>